<protein>
    <submittedName>
        <fullName evidence="2">DNA-3-methyladenine glycosylase</fullName>
        <ecNumber evidence="2">3.2.2.20</ecNumber>
    </submittedName>
</protein>
<dbReference type="InterPro" id="IPR052891">
    <property type="entry name" value="DNA-3mA_glycosylase"/>
</dbReference>
<dbReference type="SUPFAM" id="SSF48150">
    <property type="entry name" value="DNA-glycosylase"/>
    <property type="match status" value="1"/>
</dbReference>
<dbReference type="InterPro" id="IPR005019">
    <property type="entry name" value="Adenine_glyco"/>
</dbReference>
<dbReference type="EMBL" id="AQHR01000059">
    <property type="protein sequence ID" value="EON77350.1"/>
    <property type="molecule type" value="Genomic_DNA"/>
</dbReference>
<dbReference type="AlphaFoldDB" id="R7ZT93"/>
<dbReference type="PANTHER" id="PTHR30037">
    <property type="entry name" value="DNA-3-METHYLADENINE GLYCOSYLASE 1"/>
    <property type="match status" value="1"/>
</dbReference>
<dbReference type="RefSeq" id="WP_010854356.1">
    <property type="nucleotide sequence ID" value="NZ_AQHR01000059.1"/>
</dbReference>
<dbReference type="GO" id="GO:0006284">
    <property type="term" value="P:base-excision repair"/>
    <property type="evidence" value="ECO:0007669"/>
    <property type="project" value="InterPro"/>
</dbReference>
<feature type="binding site" evidence="1">
    <location>
        <position position="22"/>
    </location>
    <ligand>
        <name>Zn(2+)</name>
        <dbReference type="ChEBI" id="CHEBI:29105"/>
    </ligand>
</feature>
<evidence type="ECO:0000256" key="1">
    <source>
        <dbReference type="PIRSR" id="PIRSR605019-1"/>
    </source>
</evidence>
<dbReference type="GO" id="GO:0046872">
    <property type="term" value="F:metal ion binding"/>
    <property type="evidence" value="ECO:0007669"/>
    <property type="project" value="UniProtKB-KW"/>
</dbReference>
<keyword evidence="1" id="KW-0479">Metal-binding</keyword>
<proteinExistence type="predicted"/>
<dbReference type="GO" id="GO:0008725">
    <property type="term" value="F:DNA-3-methyladenine glycosylase activity"/>
    <property type="evidence" value="ECO:0007669"/>
    <property type="project" value="UniProtKB-EC"/>
</dbReference>
<dbReference type="InterPro" id="IPR011257">
    <property type="entry name" value="DNA_glycosylase"/>
</dbReference>
<feature type="binding site" evidence="1">
    <location>
        <position position="9"/>
    </location>
    <ligand>
        <name>Zn(2+)</name>
        <dbReference type="ChEBI" id="CHEBI:29105"/>
    </ligand>
</feature>
<comment type="caution">
    <text evidence="2">The sequence shown here is derived from an EMBL/GenBank/DDBJ whole genome shotgun (WGS) entry which is preliminary data.</text>
</comment>
<dbReference type="Proteomes" id="UP000013909">
    <property type="component" value="Unassembled WGS sequence"/>
</dbReference>
<accession>R7ZT93</accession>
<dbReference type="PATRIC" id="fig|1288963.3.peg.2209"/>
<feature type="binding site" evidence="1">
    <location>
        <position position="180"/>
    </location>
    <ligand>
        <name>Zn(2+)</name>
        <dbReference type="ChEBI" id="CHEBI:29105"/>
    </ligand>
</feature>
<organism evidence="2 3">
    <name type="scientific">Lunatimonas lonarensis</name>
    <dbReference type="NCBI Taxonomy" id="1232681"/>
    <lineage>
        <taxon>Bacteria</taxon>
        <taxon>Pseudomonadati</taxon>
        <taxon>Bacteroidota</taxon>
        <taxon>Cytophagia</taxon>
        <taxon>Cytophagales</taxon>
        <taxon>Cyclobacteriaceae</taxon>
    </lineage>
</organism>
<keyword evidence="1" id="KW-0862">Zinc</keyword>
<dbReference type="STRING" id="1232681.ADIS_2218"/>
<evidence type="ECO:0000313" key="3">
    <source>
        <dbReference type="Proteomes" id="UP000013909"/>
    </source>
</evidence>
<keyword evidence="3" id="KW-1185">Reference proteome</keyword>
<dbReference type="PANTHER" id="PTHR30037:SF4">
    <property type="entry name" value="DNA-3-METHYLADENINE GLYCOSYLASE I"/>
    <property type="match status" value="1"/>
</dbReference>
<gene>
    <name evidence="2" type="ORF">ADIS_2218</name>
</gene>
<keyword evidence="2" id="KW-0378">Hydrolase</keyword>
<evidence type="ECO:0000313" key="2">
    <source>
        <dbReference type="EMBL" id="EON77350.1"/>
    </source>
</evidence>
<sequence length="195" mass="22606">MHESSQFRCPWCSGFEMYRQYHDQEWGVPVYDDRRHFEFLVLESAQSGLNWATILKKREGYANAFAGFDYREVAAYPDSMVEVLLQDAGIIRNRLKISAAINNARKVMEVQKTEGSFSDYIWHFVDGKPIQNQWRSLSEVPATTDVSDKLAKDMKKRGFKFLGSTTLYAHMQATGLVNDHLVDCFRHREVQVLAR</sequence>
<feature type="binding site" evidence="1">
    <location>
        <position position="184"/>
    </location>
    <ligand>
        <name>Zn(2+)</name>
        <dbReference type="ChEBI" id="CHEBI:29105"/>
    </ligand>
</feature>
<dbReference type="OrthoDB" id="9807664at2"/>
<dbReference type="EC" id="3.2.2.20" evidence="2"/>
<name>R7ZT93_9BACT</name>
<reference evidence="2 3" key="1">
    <citation type="submission" date="2013-02" db="EMBL/GenBank/DDBJ databases">
        <title>A novel strain isolated from Lonar lake, Maharashtra, India.</title>
        <authorList>
            <person name="Singh A."/>
        </authorList>
    </citation>
    <scope>NUCLEOTIDE SEQUENCE [LARGE SCALE GENOMIC DNA]</scope>
    <source>
        <strain evidence="2 3">AK24</strain>
    </source>
</reference>
<dbReference type="Gene3D" id="1.10.340.30">
    <property type="entry name" value="Hypothetical protein, domain 2"/>
    <property type="match status" value="1"/>
</dbReference>
<dbReference type="Pfam" id="PF03352">
    <property type="entry name" value="Adenine_glyco"/>
    <property type="match status" value="1"/>
</dbReference>
<keyword evidence="2" id="KW-0326">Glycosidase</keyword>